<dbReference type="SUPFAM" id="SSF53474">
    <property type="entry name" value="alpha/beta-Hydrolases"/>
    <property type="match status" value="1"/>
</dbReference>
<evidence type="ECO:0000259" key="3">
    <source>
        <dbReference type="PROSITE" id="PS50878"/>
    </source>
</evidence>
<dbReference type="SUPFAM" id="SSF56219">
    <property type="entry name" value="DNase I-like"/>
    <property type="match status" value="1"/>
</dbReference>
<dbReference type="OrthoDB" id="9974421at2759"/>
<feature type="compositionally biased region" description="Polar residues" evidence="2">
    <location>
        <begin position="320"/>
        <end position="333"/>
    </location>
</feature>
<dbReference type="Pfam" id="PF00078">
    <property type="entry name" value="RVT_1"/>
    <property type="match status" value="1"/>
</dbReference>
<dbReference type="InterPro" id="IPR005135">
    <property type="entry name" value="Endo/exonuclease/phosphatase"/>
</dbReference>
<dbReference type="SUPFAM" id="SSF56672">
    <property type="entry name" value="DNA/RNA polymerases"/>
    <property type="match status" value="1"/>
</dbReference>
<evidence type="ECO:0000256" key="1">
    <source>
        <dbReference type="SAM" id="Coils"/>
    </source>
</evidence>
<feature type="region of interest" description="Disordered" evidence="2">
    <location>
        <begin position="302"/>
        <end position="359"/>
    </location>
</feature>
<feature type="compositionally biased region" description="Basic and acidic residues" evidence="2">
    <location>
        <begin position="1"/>
        <end position="15"/>
    </location>
</feature>
<protein>
    <submittedName>
        <fullName evidence="4">RNA-directed DNA polymerase, eukaryota, Reverse transcriptase zinc-binding domain protein</fullName>
    </submittedName>
</protein>
<dbReference type="InterPro" id="IPR029058">
    <property type="entry name" value="AB_hydrolase_fold"/>
</dbReference>
<dbReference type="STRING" id="35608.A0A2U1MHV9"/>
<organism evidence="4 5">
    <name type="scientific">Artemisia annua</name>
    <name type="common">Sweet wormwood</name>
    <dbReference type="NCBI Taxonomy" id="35608"/>
    <lineage>
        <taxon>Eukaryota</taxon>
        <taxon>Viridiplantae</taxon>
        <taxon>Streptophyta</taxon>
        <taxon>Embryophyta</taxon>
        <taxon>Tracheophyta</taxon>
        <taxon>Spermatophyta</taxon>
        <taxon>Magnoliopsida</taxon>
        <taxon>eudicotyledons</taxon>
        <taxon>Gunneridae</taxon>
        <taxon>Pentapetalae</taxon>
        <taxon>asterids</taxon>
        <taxon>campanulids</taxon>
        <taxon>Asterales</taxon>
        <taxon>Asteraceae</taxon>
        <taxon>Asteroideae</taxon>
        <taxon>Anthemideae</taxon>
        <taxon>Artemisiinae</taxon>
        <taxon>Artemisia</taxon>
    </lineage>
</organism>
<dbReference type="Gene3D" id="3.40.50.1820">
    <property type="entry name" value="alpha/beta hydrolase"/>
    <property type="match status" value="1"/>
</dbReference>
<dbReference type="PANTHER" id="PTHR33116:SF78">
    <property type="entry name" value="OS12G0587133 PROTEIN"/>
    <property type="match status" value="1"/>
</dbReference>
<evidence type="ECO:0000256" key="2">
    <source>
        <dbReference type="SAM" id="MobiDB-lite"/>
    </source>
</evidence>
<keyword evidence="4" id="KW-0808">Transferase</keyword>
<feature type="coiled-coil region" evidence="1">
    <location>
        <begin position="722"/>
        <end position="752"/>
    </location>
</feature>
<feature type="compositionally biased region" description="Basic and acidic residues" evidence="2">
    <location>
        <begin position="197"/>
        <end position="252"/>
    </location>
</feature>
<dbReference type="GO" id="GO:0003964">
    <property type="term" value="F:RNA-directed DNA polymerase activity"/>
    <property type="evidence" value="ECO:0007669"/>
    <property type="project" value="UniProtKB-KW"/>
</dbReference>
<dbReference type="PROSITE" id="PS50878">
    <property type="entry name" value="RT_POL"/>
    <property type="match status" value="1"/>
</dbReference>
<sequence length="1899" mass="216239">MRKDDRQEGCHRDGKTPIFNAGGRSYKDTLTGNRGGTMAVRSVVVNDQINMFKDLQGRALIAQMMDLDALKNINIILHDICPATKETIGRFSSVTMWEGQSLPYERLAWLKVQGIPLHLISNKVLELVGGVIGKVVHRQKQSEEDGNLSYGHIGVMVGDGKWVSEEVCLRWRDRRYRIWVQEEMGNWVPEWLEVNDKSDEKSEKCDREKMEEESGQSQEEKENTESEKLEEEQRTSKNGLKEDNTDKIDKAEGSSSQTMGDDQINDQPEEVIDTNEVAGNNEGTFIPGTDFNFEMEWGGAEDLERNDQKVNKRKKKQNVTELGQPNPSYSSSLEKLKQGKKHKANKDEELNGPMDSSNVNEELVEGSNNIQIRVEGQLVAEEENYDSLQFVTPNSKADHTESTNQNVCEGSLHGGNNVVGSTEIASEKSEVGETMRLGILLGAQLANHRGLVQDTISKEGVQETKAEGLSRNDVFTYWGDGGFEFDAVDAVGQSGGLLNIWNPKVFKKRSVTQNRNFLLTTGNLVADGSPISIFNVYAPQRAGAKKRLWEDLAGFIRGCQGMFILAGDFNAVRFPEERRNSNFKSGVAADFNQFIDELGLQEYFMRGYKFTFMTGKGREHKLSKIDRVLVCQSFFHKWPSACLRALPRELSDHCPLLLTVVDTNFGPKPFRWFNSWLSREDCEGVVIKALEDCAFEGHPDMVINSKFHFVKDVLKNWWKEVLKKEGEELGGMKEELENIEQVLETRDLEEDEVWVWEECRKGVEHLNLCRSRDLKQKSRVRWAVDGDENSAFFHGIINGRKASNNIPGLMVDGVWVSKPSLVKKEVLTFFRNHFNEDIKRRPGLICENMKLLSASSGERLIARFSREEVREAVFDCGSDRAPGPDGFNFRFIKFFWGFFEDDFVNLLHNFYESGRISRGCSSSFITLIPKTKTPVGLKDYRPINLIGVISKVISKVLALRIKIDLGSVISETQTAFLKGRFILDGPLMINEMIGWIKKTGKQAFMLKIDFEKAYDNVNWGFLLSMMEQMGFPSRWCQWVKGILESARSAILVNGSPTFEFQCEKGVRQGDPLSPFLFLIVMEALHCMLEKAVEMGEFKGLRFSNGDKTFSHLFYADDALLMGVWSRENIEKVARILRVFHLCSGLKINIHKSHLFGIGVNGGEIEDMAAVLGCRVGNIPFDYLGIRVGANMNKISQWSTVIESVQNRLSSWKAKTLSIGGRLTLIKSVLSSLPIYYLSIYKAPAKVLEHMDRLRKNFLWSGSNEVKKVHWVSWETVTTTKAYGGLGIAKLADVNLALVAKWAWRFTVEKDALWRKVVEAIHGGRGLWCFLPVKRAFTGCWKTIVCWLEACCMQGSGDKVRFWNDIWLGSVDLKTRWPYLYKLEKNKKCFVRDRIRRGNNGWDFCGEWYRSPATVVEISEFQDLGEMLQNFSASNTDDKWVWDCGTIEVFSVANCKSLMRIGRDASRPHNMQWEGWVPIKVNMVSWRAEFDRLPTRDALVKRRINIVDVACPLCEAANEEINHLFVGCGYSFGVWNYICRWCKLDPFFAYDFDDLLQLFRNVHGGKWRKKIVRGIVMVTVWVIWKTRNEKVFQQVSRQVRELVAEVKSFSFLWLKNRSKFKGFRIKGRKSGTHACCHLITLISGWFVDTRNPILLGVSIGLSGFGKKKSNPQPDPIRNWVYRVRVVGMDLSGNFDCIGIFLRREANRQDEIGCLVKPDCILEPYDHPPWYSSCQSEDVSRFLKGLCADPKVDCYNLMNSLTGKNCCLNASTVDDFLRNEPQSTSTKNLVHLAQTVRDGVLAKYDYGNPAFNMQHYGVRKPPIYNLSNIPNDFPLFLSYGGQDALSDPKDVATLLDDLKLHDEGKLSVQYIKDFAHADFIMGVTAKDIVYDKVLSFFQRNQ</sequence>
<dbReference type="Pfam" id="PF03372">
    <property type="entry name" value="Exo_endo_phos"/>
    <property type="match status" value="1"/>
</dbReference>
<gene>
    <name evidence="4" type="ORF">CTI12_AA383400</name>
</gene>
<accession>A0A2U1MHV9</accession>
<dbReference type="Pfam" id="PF13966">
    <property type="entry name" value="zf-RVT"/>
    <property type="match status" value="1"/>
</dbReference>
<feature type="region of interest" description="Disordered" evidence="2">
    <location>
        <begin position="1"/>
        <end position="27"/>
    </location>
</feature>
<name>A0A2U1MHV9_ARTAN</name>
<dbReference type="EMBL" id="PKPP01005256">
    <property type="protein sequence ID" value="PWA60809.1"/>
    <property type="molecule type" value="Genomic_DNA"/>
</dbReference>
<dbReference type="Proteomes" id="UP000245207">
    <property type="component" value="Unassembled WGS sequence"/>
</dbReference>
<dbReference type="CDD" id="cd01650">
    <property type="entry name" value="RT_nLTR_like"/>
    <property type="match status" value="1"/>
</dbReference>
<keyword evidence="5" id="KW-1185">Reference proteome</keyword>
<dbReference type="InterPro" id="IPR000477">
    <property type="entry name" value="RT_dom"/>
</dbReference>
<evidence type="ECO:0000313" key="5">
    <source>
        <dbReference type="Proteomes" id="UP000245207"/>
    </source>
</evidence>
<feature type="domain" description="Reverse transcriptase" evidence="3">
    <location>
        <begin position="909"/>
        <end position="1187"/>
    </location>
</feature>
<proteinExistence type="predicted"/>
<dbReference type="PANTHER" id="PTHR33116">
    <property type="entry name" value="REVERSE TRANSCRIPTASE ZINC-BINDING DOMAIN-CONTAINING PROTEIN-RELATED-RELATED"/>
    <property type="match status" value="1"/>
</dbReference>
<keyword evidence="1" id="KW-0175">Coiled coil</keyword>
<dbReference type="Gene3D" id="3.60.10.10">
    <property type="entry name" value="Endonuclease/exonuclease/phosphatase"/>
    <property type="match status" value="1"/>
</dbReference>
<dbReference type="InterPro" id="IPR036691">
    <property type="entry name" value="Endo/exonu/phosph_ase_sf"/>
</dbReference>
<comment type="caution">
    <text evidence="4">The sequence shown here is derived from an EMBL/GenBank/DDBJ whole genome shotgun (WGS) entry which is preliminary data.</text>
</comment>
<dbReference type="InterPro" id="IPR026960">
    <property type="entry name" value="RVT-Znf"/>
</dbReference>
<feature type="region of interest" description="Disordered" evidence="2">
    <location>
        <begin position="197"/>
        <end position="266"/>
    </location>
</feature>
<keyword evidence="4" id="KW-0695">RNA-directed DNA polymerase</keyword>
<reference evidence="4 5" key="1">
    <citation type="journal article" date="2018" name="Mol. Plant">
        <title>The genome of Artemisia annua provides insight into the evolution of Asteraceae family and artemisinin biosynthesis.</title>
        <authorList>
            <person name="Shen Q."/>
            <person name="Zhang L."/>
            <person name="Liao Z."/>
            <person name="Wang S."/>
            <person name="Yan T."/>
            <person name="Shi P."/>
            <person name="Liu M."/>
            <person name="Fu X."/>
            <person name="Pan Q."/>
            <person name="Wang Y."/>
            <person name="Lv Z."/>
            <person name="Lu X."/>
            <person name="Zhang F."/>
            <person name="Jiang W."/>
            <person name="Ma Y."/>
            <person name="Chen M."/>
            <person name="Hao X."/>
            <person name="Li L."/>
            <person name="Tang Y."/>
            <person name="Lv G."/>
            <person name="Zhou Y."/>
            <person name="Sun X."/>
            <person name="Brodelius P.E."/>
            <person name="Rose J.K.C."/>
            <person name="Tang K."/>
        </authorList>
    </citation>
    <scope>NUCLEOTIDE SEQUENCE [LARGE SCALE GENOMIC DNA]</scope>
    <source>
        <strain evidence="5">cv. Huhao1</strain>
        <tissue evidence="4">Leaf</tissue>
    </source>
</reference>
<keyword evidence="4" id="KW-0548">Nucleotidyltransferase</keyword>
<dbReference type="InterPro" id="IPR043502">
    <property type="entry name" value="DNA/RNA_pol_sf"/>
</dbReference>
<evidence type="ECO:0000313" key="4">
    <source>
        <dbReference type="EMBL" id="PWA60809.1"/>
    </source>
</evidence>